<feature type="signal peptide" evidence="1">
    <location>
        <begin position="1"/>
        <end position="22"/>
    </location>
</feature>
<dbReference type="RefSeq" id="WP_107194741.1">
    <property type="nucleotide sequence ID" value="NZ_PYNF01000091.1"/>
</dbReference>
<evidence type="ECO:0000313" key="2">
    <source>
        <dbReference type="EMBL" id="PSU86674.1"/>
    </source>
</evidence>
<accession>A0A2T3K9U7</accession>
<dbReference type="EMBL" id="PYNF01000091">
    <property type="protein sequence ID" value="PSU86674.1"/>
    <property type="molecule type" value="Genomic_DNA"/>
</dbReference>
<name>A0A2T3K9U7_9GAMM</name>
<organism evidence="2 3">
    <name type="scientific">Photobacterium kishitanii</name>
    <dbReference type="NCBI Taxonomy" id="318456"/>
    <lineage>
        <taxon>Bacteria</taxon>
        <taxon>Pseudomonadati</taxon>
        <taxon>Pseudomonadota</taxon>
        <taxon>Gammaproteobacteria</taxon>
        <taxon>Vibrionales</taxon>
        <taxon>Vibrionaceae</taxon>
        <taxon>Photobacterium</taxon>
    </lineage>
</organism>
<sequence>MKKTLLALVTLSSLGIASSVMAAAGDAMPVGTASFQWAGTVPTATNPGAGYFIIQEGDTNFTDGVLTFTNIASGGVKLIGSNEIGFKVVKDKADDGAYKPADDVTPLPYKGTLTSIKVGINGFVSEQVTDGYFNIFADSQKLVVNTADSINKSAANNITRLTVKPKDANANADLNASDAVVVQALIAVNPTDV</sequence>
<reference evidence="2 3" key="1">
    <citation type="submission" date="2018-01" db="EMBL/GenBank/DDBJ databases">
        <title>Whole genome sequencing of Histamine producing bacteria.</title>
        <authorList>
            <person name="Butler K."/>
        </authorList>
    </citation>
    <scope>NUCLEOTIDE SEQUENCE [LARGE SCALE GENOMIC DNA]</scope>
    <source>
        <strain evidence="2 3">FS-7.2</strain>
    </source>
</reference>
<comment type="caution">
    <text evidence="2">The sequence shown here is derived from an EMBL/GenBank/DDBJ whole genome shotgun (WGS) entry which is preliminary data.</text>
</comment>
<keyword evidence="1" id="KW-0732">Signal</keyword>
<proteinExistence type="predicted"/>
<dbReference type="AlphaFoldDB" id="A0A2T3K9U7"/>
<protein>
    <submittedName>
        <fullName evidence="2">Uncharacterized protein</fullName>
    </submittedName>
</protein>
<gene>
    <name evidence="2" type="ORF">C9J27_26475</name>
</gene>
<feature type="chain" id="PRO_5015705268" evidence="1">
    <location>
        <begin position="23"/>
        <end position="193"/>
    </location>
</feature>
<evidence type="ECO:0000256" key="1">
    <source>
        <dbReference type="SAM" id="SignalP"/>
    </source>
</evidence>
<dbReference type="Proteomes" id="UP000241426">
    <property type="component" value="Unassembled WGS sequence"/>
</dbReference>
<evidence type="ECO:0000313" key="3">
    <source>
        <dbReference type="Proteomes" id="UP000241426"/>
    </source>
</evidence>